<organism evidence="2 3">
    <name type="scientific">Armillaria gallica</name>
    <name type="common">Bulbous honey fungus</name>
    <name type="synonym">Armillaria bulbosa</name>
    <dbReference type="NCBI Taxonomy" id="47427"/>
    <lineage>
        <taxon>Eukaryota</taxon>
        <taxon>Fungi</taxon>
        <taxon>Dikarya</taxon>
        <taxon>Basidiomycota</taxon>
        <taxon>Agaricomycotina</taxon>
        <taxon>Agaricomycetes</taxon>
        <taxon>Agaricomycetidae</taxon>
        <taxon>Agaricales</taxon>
        <taxon>Marasmiineae</taxon>
        <taxon>Physalacriaceae</taxon>
        <taxon>Armillaria</taxon>
    </lineage>
</organism>
<evidence type="ECO:0000256" key="1">
    <source>
        <dbReference type="SAM" id="SignalP"/>
    </source>
</evidence>
<accession>A0A2H3CX81</accession>
<dbReference type="Proteomes" id="UP000217790">
    <property type="component" value="Unassembled WGS sequence"/>
</dbReference>
<dbReference type="STRING" id="47427.A0A2H3CX81"/>
<evidence type="ECO:0000313" key="3">
    <source>
        <dbReference type="Proteomes" id="UP000217790"/>
    </source>
</evidence>
<keyword evidence="1" id="KW-0732">Signal</keyword>
<protein>
    <submittedName>
        <fullName evidence="2">Lectin</fullName>
    </submittedName>
</protein>
<proteinExistence type="predicted"/>
<dbReference type="EMBL" id="KZ293757">
    <property type="protein sequence ID" value="PBK79906.1"/>
    <property type="molecule type" value="Genomic_DNA"/>
</dbReference>
<feature type="chain" id="PRO_5013614977" evidence="1">
    <location>
        <begin position="18"/>
        <end position="363"/>
    </location>
</feature>
<keyword evidence="3" id="KW-1185">Reference proteome</keyword>
<reference evidence="3" key="1">
    <citation type="journal article" date="2017" name="Nat. Ecol. Evol.">
        <title>Genome expansion and lineage-specific genetic innovations in the forest pathogenic fungi Armillaria.</title>
        <authorList>
            <person name="Sipos G."/>
            <person name="Prasanna A.N."/>
            <person name="Walter M.C."/>
            <person name="O'Connor E."/>
            <person name="Balint B."/>
            <person name="Krizsan K."/>
            <person name="Kiss B."/>
            <person name="Hess J."/>
            <person name="Varga T."/>
            <person name="Slot J."/>
            <person name="Riley R."/>
            <person name="Boka B."/>
            <person name="Rigling D."/>
            <person name="Barry K."/>
            <person name="Lee J."/>
            <person name="Mihaltcheva S."/>
            <person name="LaButti K."/>
            <person name="Lipzen A."/>
            <person name="Waldron R."/>
            <person name="Moloney N.M."/>
            <person name="Sperisen C."/>
            <person name="Kredics L."/>
            <person name="Vagvoelgyi C."/>
            <person name="Patrignani A."/>
            <person name="Fitzpatrick D."/>
            <person name="Nagy I."/>
            <person name="Doyle S."/>
            <person name="Anderson J.B."/>
            <person name="Grigoriev I.V."/>
            <person name="Gueldener U."/>
            <person name="Muensterkoetter M."/>
            <person name="Nagy L.G."/>
        </authorList>
    </citation>
    <scope>NUCLEOTIDE SEQUENCE [LARGE SCALE GENOMIC DNA]</scope>
    <source>
        <strain evidence="3">Ar21-2</strain>
    </source>
</reference>
<feature type="signal peptide" evidence="1">
    <location>
        <begin position="1"/>
        <end position="17"/>
    </location>
</feature>
<dbReference type="OrthoDB" id="10036721at2759"/>
<sequence length="363" mass="38152">MFAQALLLLLTTAFCATDRGLVAGTTTPDNAPLVARDGQATPQPLTLADSNWVWTGEEGSPGGSAPAGSRPFRMTIPRNEDKCAVCATILISTDDLHTLYVNGIEIGSGASYTSAQVYTVGLKRKSKNVIAVNATNTGGPAGMTATVLVDYSDNSTETFSVPPLEFANPRLDDSSWIAASEEGKNGVGPWGPTSLPPALDITQSNWIWTNETDSSGNAPVGHRAFRKTITSPIGKCAVCAKVVLTVDNTYTLYANGESLGSGADYHTAQAYSVRQLDPDRNVFALDGENTGGPAAAIATILVAYNDGTSVSYVTDSSWKAFEGVPEAFQCPSTDDGEWTEWRDATVLNRYGVGPQGSVTVPPA</sequence>
<dbReference type="AlphaFoldDB" id="A0A2H3CX81"/>
<name>A0A2H3CX81_ARMGA</name>
<dbReference type="InParanoid" id="A0A2H3CX81"/>
<evidence type="ECO:0000313" key="2">
    <source>
        <dbReference type="EMBL" id="PBK79906.1"/>
    </source>
</evidence>
<dbReference type="Gene3D" id="2.60.120.260">
    <property type="entry name" value="Galactose-binding domain-like"/>
    <property type="match status" value="2"/>
</dbReference>
<gene>
    <name evidence="2" type="ORF">ARMGADRAFT_1040457</name>
</gene>